<dbReference type="Pfam" id="PF01322">
    <property type="entry name" value="Cytochrom_C_2"/>
    <property type="match status" value="1"/>
</dbReference>
<dbReference type="InterPro" id="IPR010980">
    <property type="entry name" value="Cyt_c/b562"/>
</dbReference>
<dbReference type="PRINTS" id="PR00608">
    <property type="entry name" value="CYTCHROMECII"/>
</dbReference>
<protein>
    <submittedName>
        <fullName evidence="1">Cytochrome c</fullName>
    </submittedName>
</protein>
<dbReference type="RefSeq" id="WP_201070200.1">
    <property type="nucleotide sequence ID" value="NZ_CP067420.1"/>
</dbReference>
<dbReference type="PROSITE" id="PS51009">
    <property type="entry name" value="CYTCII"/>
    <property type="match status" value="1"/>
</dbReference>
<dbReference type="InterPro" id="IPR002321">
    <property type="entry name" value="Cyt_c_II"/>
</dbReference>
<name>A0ABX7AZE7_9PROT</name>
<dbReference type="SUPFAM" id="SSF47175">
    <property type="entry name" value="Cytochromes"/>
    <property type="match status" value="1"/>
</dbReference>
<proteinExistence type="predicted"/>
<keyword evidence="2" id="KW-1185">Reference proteome</keyword>
<dbReference type="Gene3D" id="1.20.120.10">
    <property type="entry name" value="Cytochrome c/b562"/>
    <property type="match status" value="1"/>
</dbReference>
<reference evidence="1" key="1">
    <citation type="submission" date="2021-02" db="EMBL/GenBank/DDBJ databases">
        <title>Skermanella TT6 skin isolate.</title>
        <authorList>
            <person name="Lee K."/>
            <person name="Ganzorig M."/>
        </authorList>
    </citation>
    <scope>NUCLEOTIDE SEQUENCE</scope>
    <source>
        <strain evidence="1">TT6</strain>
    </source>
</reference>
<sequence length="71" mass="7365">MFPAGSDKGDTKAKPAIWSSLADFTAKAQAFETESAKLVQVVASGDKAAVQKQFGAVGGTCKACHDAYRAE</sequence>
<dbReference type="Proteomes" id="UP000595197">
    <property type="component" value="Chromosome"/>
</dbReference>
<gene>
    <name evidence="1" type="ORF">IGS68_14680</name>
</gene>
<dbReference type="InterPro" id="IPR015984">
    <property type="entry name" value="Cyt_c_prime_subgr"/>
</dbReference>
<evidence type="ECO:0000313" key="2">
    <source>
        <dbReference type="Proteomes" id="UP000595197"/>
    </source>
</evidence>
<accession>A0ABX7AZE7</accession>
<organism evidence="1 2">
    <name type="scientific">Skermanella cutis</name>
    <dbReference type="NCBI Taxonomy" id="2775420"/>
    <lineage>
        <taxon>Bacteria</taxon>
        <taxon>Pseudomonadati</taxon>
        <taxon>Pseudomonadota</taxon>
        <taxon>Alphaproteobacteria</taxon>
        <taxon>Rhodospirillales</taxon>
        <taxon>Azospirillaceae</taxon>
        <taxon>Skermanella</taxon>
    </lineage>
</organism>
<dbReference type="EMBL" id="CP067420">
    <property type="protein sequence ID" value="QQP87366.1"/>
    <property type="molecule type" value="Genomic_DNA"/>
</dbReference>
<evidence type="ECO:0000313" key="1">
    <source>
        <dbReference type="EMBL" id="QQP87366.1"/>
    </source>
</evidence>